<proteinExistence type="inferred from homology"/>
<evidence type="ECO:0000256" key="3">
    <source>
        <dbReference type="ARBA" id="ARBA00007588"/>
    </source>
</evidence>
<evidence type="ECO:0000256" key="5">
    <source>
        <dbReference type="ARBA" id="ARBA00016406"/>
    </source>
</evidence>
<dbReference type="Pfam" id="PF13434">
    <property type="entry name" value="Lys_Orn_oxgnase"/>
    <property type="match status" value="1"/>
</dbReference>
<evidence type="ECO:0000256" key="10">
    <source>
        <dbReference type="ARBA" id="ARBA00023033"/>
    </source>
</evidence>
<organism evidence="16 17">
    <name type="scientific">Thermomonospora cellulosilytica</name>
    <dbReference type="NCBI Taxonomy" id="1411118"/>
    <lineage>
        <taxon>Bacteria</taxon>
        <taxon>Bacillati</taxon>
        <taxon>Actinomycetota</taxon>
        <taxon>Actinomycetes</taxon>
        <taxon>Streptosporangiales</taxon>
        <taxon>Thermomonosporaceae</taxon>
        <taxon>Thermomonospora</taxon>
    </lineage>
</organism>
<comment type="caution">
    <text evidence="16">The sequence shown here is derived from an EMBL/GenBank/DDBJ whole genome shotgun (WGS) entry which is preliminary data.</text>
</comment>
<evidence type="ECO:0000313" key="17">
    <source>
        <dbReference type="Proteomes" id="UP000539313"/>
    </source>
</evidence>
<evidence type="ECO:0000256" key="12">
    <source>
        <dbReference type="ARBA" id="ARBA00031158"/>
    </source>
</evidence>
<comment type="catalytic activity">
    <reaction evidence="15">
        <text>L-lysine + NADPH + O2 = N(6)-hydroxy-L-lysine + NADP(+) + H2O</text>
        <dbReference type="Rhea" id="RHEA:23228"/>
        <dbReference type="ChEBI" id="CHEBI:15377"/>
        <dbReference type="ChEBI" id="CHEBI:15379"/>
        <dbReference type="ChEBI" id="CHEBI:32551"/>
        <dbReference type="ChEBI" id="CHEBI:57783"/>
        <dbReference type="ChEBI" id="CHEBI:57820"/>
        <dbReference type="ChEBI" id="CHEBI:58349"/>
        <dbReference type="EC" id="1.14.13.59"/>
    </reaction>
</comment>
<keyword evidence="9 16" id="KW-0560">Oxidoreductase</keyword>
<dbReference type="Proteomes" id="UP000539313">
    <property type="component" value="Unassembled WGS sequence"/>
</dbReference>
<dbReference type="PRINTS" id="PR00368">
    <property type="entry name" value="FADPNR"/>
</dbReference>
<comment type="cofactor">
    <cofactor evidence="1">
        <name>FAD</name>
        <dbReference type="ChEBI" id="CHEBI:57692"/>
    </cofactor>
</comment>
<reference evidence="16 17" key="1">
    <citation type="submission" date="2020-08" db="EMBL/GenBank/DDBJ databases">
        <title>Sequencing the genomes of 1000 actinobacteria strains.</title>
        <authorList>
            <person name="Klenk H.-P."/>
        </authorList>
    </citation>
    <scope>NUCLEOTIDE SEQUENCE [LARGE SCALE GENOMIC DNA]</scope>
    <source>
        <strain evidence="16 17">DSM 45823</strain>
    </source>
</reference>
<evidence type="ECO:0000256" key="14">
    <source>
        <dbReference type="ARBA" id="ARBA00032738"/>
    </source>
</evidence>
<dbReference type="PANTHER" id="PTHR42802">
    <property type="entry name" value="MONOOXYGENASE"/>
    <property type="match status" value="1"/>
</dbReference>
<dbReference type="AlphaFoldDB" id="A0A7W3RAD2"/>
<dbReference type="EMBL" id="JACJII010000001">
    <property type="protein sequence ID" value="MBA9006268.1"/>
    <property type="molecule type" value="Genomic_DNA"/>
</dbReference>
<evidence type="ECO:0000256" key="4">
    <source>
        <dbReference type="ARBA" id="ARBA00013076"/>
    </source>
</evidence>
<sequence>MPLPPTSGPADRVHDLVGIGFGPSNLALAIALREHNAATAEGDRLDAVFFEKQPAFGWHRGMLIDGATMQVSFLKDLVTMRNPASEFTFLQYLKARGRLVDFINHKTMFPTRVEFHDYLEWAAERFTDQVRYGAEVVAVRPVPGDGPVEAVEVVVRHAGRSDELVTHRARNLVIAAGLEPVLPPGVVAGERVWHSHELLHRAGALREPRRLLVVGAGQSGAEVTEYLHRTFPSAEVCAIFTKYGYTPADDSAFANRIFDPEAVDHFYAAPEDVKRMLLDYHHSTNYSVVDLDLIDELYRRVYQEKVTGEQRLRILNVSRIAELDAGPAGVRAVVEFLPTGERAVLEADAIVYATGYRPGDPAALLGEVAEHCLRLPGGGLRVERDYRVATTEHVRCGIYLQGPTEHTHGLTSTLLSNTALRVGEIVESVVAARTAAAPSPYALSG</sequence>
<keyword evidence="6" id="KW-0285">Flavoprotein</keyword>
<evidence type="ECO:0000256" key="2">
    <source>
        <dbReference type="ARBA" id="ARBA00004924"/>
    </source>
</evidence>
<dbReference type="SUPFAM" id="SSF51905">
    <property type="entry name" value="FAD/NAD(P)-binding domain"/>
    <property type="match status" value="2"/>
</dbReference>
<evidence type="ECO:0000256" key="9">
    <source>
        <dbReference type="ARBA" id="ARBA00023002"/>
    </source>
</evidence>
<evidence type="ECO:0000256" key="1">
    <source>
        <dbReference type="ARBA" id="ARBA00001974"/>
    </source>
</evidence>
<dbReference type="RefSeq" id="WP_182707224.1">
    <property type="nucleotide sequence ID" value="NZ_JACJII010000001.1"/>
</dbReference>
<accession>A0A7W3RAD2</accession>
<comment type="similarity">
    <text evidence="3">Belongs to the lysine N(6)-hydroxylase/L-ornithine N(5)-oxygenase family.</text>
</comment>
<keyword evidence="7" id="KW-0274">FAD</keyword>
<dbReference type="PANTHER" id="PTHR42802:SF1">
    <property type="entry name" value="L-ORNITHINE N(5)-MONOOXYGENASE"/>
    <property type="match status" value="1"/>
</dbReference>
<evidence type="ECO:0000256" key="6">
    <source>
        <dbReference type="ARBA" id="ARBA00022630"/>
    </source>
</evidence>
<evidence type="ECO:0000256" key="13">
    <source>
        <dbReference type="ARBA" id="ARBA00032493"/>
    </source>
</evidence>
<name>A0A7W3RAD2_9ACTN</name>
<evidence type="ECO:0000256" key="7">
    <source>
        <dbReference type="ARBA" id="ARBA00022827"/>
    </source>
</evidence>
<dbReference type="InterPro" id="IPR025700">
    <property type="entry name" value="Lys/Orn_oxygenase"/>
</dbReference>
<evidence type="ECO:0000256" key="15">
    <source>
        <dbReference type="ARBA" id="ARBA00048407"/>
    </source>
</evidence>
<dbReference type="EC" id="1.14.13.59" evidence="4"/>
<comment type="pathway">
    <text evidence="2">Siderophore biosynthesis.</text>
</comment>
<dbReference type="PRINTS" id="PR00411">
    <property type="entry name" value="PNDRDTASEI"/>
</dbReference>
<dbReference type="InterPro" id="IPR036188">
    <property type="entry name" value="FAD/NAD-bd_sf"/>
</dbReference>
<gene>
    <name evidence="16" type="ORF">HNR21_005150</name>
</gene>
<keyword evidence="17" id="KW-1185">Reference proteome</keyword>
<evidence type="ECO:0000256" key="11">
    <source>
        <dbReference type="ARBA" id="ARBA00029939"/>
    </source>
</evidence>
<evidence type="ECO:0000256" key="8">
    <source>
        <dbReference type="ARBA" id="ARBA00022857"/>
    </source>
</evidence>
<dbReference type="Gene3D" id="3.50.50.60">
    <property type="entry name" value="FAD/NAD(P)-binding domain"/>
    <property type="match status" value="1"/>
</dbReference>
<evidence type="ECO:0000313" key="16">
    <source>
        <dbReference type="EMBL" id="MBA9006268.1"/>
    </source>
</evidence>
<dbReference type="GO" id="GO:0047091">
    <property type="term" value="F:L-lysine 6-monooxygenase (NADPH) activity"/>
    <property type="evidence" value="ECO:0007669"/>
    <property type="project" value="UniProtKB-EC"/>
</dbReference>
<keyword evidence="10" id="KW-0503">Monooxygenase</keyword>
<keyword evidence="8" id="KW-0521">NADP</keyword>
<protein>
    <recommendedName>
        <fullName evidence="5">L-lysine N6-monooxygenase MbtG</fullName>
        <ecNumber evidence="4">1.14.13.59</ecNumber>
    </recommendedName>
    <alternativeName>
        <fullName evidence="14">Lysine 6-N-hydroxylase</fullName>
    </alternativeName>
    <alternativeName>
        <fullName evidence="13">Lysine N6-hydroxylase</fullName>
    </alternativeName>
    <alternativeName>
        <fullName evidence="11">Lysine-N-oxygenase</fullName>
    </alternativeName>
    <alternativeName>
        <fullName evidence="12">Mycobactin synthase protein G</fullName>
    </alternativeName>
</protein>